<keyword evidence="2" id="KW-1185">Reference proteome</keyword>
<reference evidence="1 2" key="1">
    <citation type="submission" date="2014-11" db="EMBL/GenBank/DDBJ databases">
        <title>Genetic blueprint of the zoonotic pathogen Toxocara canis.</title>
        <authorList>
            <person name="Zhu X.-Q."/>
            <person name="Korhonen P.K."/>
            <person name="Cai H."/>
            <person name="Young N.D."/>
            <person name="Nejsum P."/>
            <person name="von Samson-Himmelstjerna G."/>
            <person name="Boag P.R."/>
            <person name="Tan P."/>
            <person name="Li Q."/>
            <person name="Min J."/>
            <person name="Yang Y."/>
            <person name="Wang X."/>
            <person name="Fang X."/>
            <person name="Hall R.S."/>
            <person name="Hofmann A."/>
            <person name="Sternberg P.W."/>
            <person name="Jex A.R."/>
            <person name="Gasser R.B."/>
        </authorList>
    </citation>
    <scope>NUCLEOTIDE SEQUENCE [LARGE SCALE GENOMIC DNA]</scope>
    <source>
        <strain evidence="1">PN_DK_2014</strain>
    </source>
</reference>
<dbReference type="Proteomes" id="UP000031036">
    <property type="component" value="Unassembled WGS sequence"/>
</dbReference>
<dbReference type="EMBL" id="JPKZ01000489">
    <property type="protein sequence ID" value="KHN87000.1"/>
    <property type="molecule type" value="Genomic_DNA"/>
</dbReference>
<sequence>MPAAERELIFALFEVASKSSIANVLLVVPVHSDESSSLVAQLQEKEVKVSVVVSLKGLQNAPRGAYDAIIANKLIVTDQVCSFSRFVLLCMIVTVLIYVPEMECGRP</sequence>
<dbReference type="AlphaFoldDB" id="A0A0B2W1E8"/>
<protein>
    <submittedName>
        <fullName evidence="1">Uncharacterized protein</fullName>
    </submittedName>
</protein>
<evidence type="ECO:0000313" key="1">
    <source>
        <dbReference type="EMBL" id="KHN87000.1"/>
    </source>
</evidence>
<name>A0A0B2W1E8_TOXCA</name>
<evidence type="ECO:0000313" key="2">
    <source>
        <dbReference type="Proteomes" id="UP000031036"/>
    </source>
</evidence>
<proteinExistence type="predicted"/>
<gene>
    <name evidence="1" type="ORF">Tcan_13595</name>
</gene>
<accession>A0A0B2W1E8</accession>
<organism evidence="1 2">
    <name type="scientific">Toxocara canis</name>
    <name type="common">Canine roundworm</name>
    <dbReference type="NCBI Taxonomy" id="6265"/>
    <lineage>
        <taxon>Eukaryota</taxon>
        <taxon>Metazoa</taxon>
        <taxon>Ecdysozoa</taxon>
        <taxon>Nematoda</taxon>
        <taxon>Chromadorea</taxon>
        <taxon>Rhabditida</taxon>
        <taxon>Spirurina</taxon>
        <taxon>Ascaridomorpha</taxon>
        <taxon>Ascaridoidea</taxon>
        <taxon>Toxocaridae</taxon>
        <taxon>Toxocara</taxon>
    </lineage>
</organism>
<comment type="caution">
    <text evidence="1">The sequence shown here is derived from an EMBL/GenBank/DDBJ whole genome shotgun (WGS) entry which is preliminary data.</text>
</comment>